<dbReference type="RefSeq" id="XP_019862901.1">
    <property type="nucleotide sequence ID" value="XM_020007342.1"/>
</dbReference>
<proteinExistence type="predicted"/>
<evidence type="ECO:0000313" key="2">
    <source>
        <dbReference type="Proteomes" id="UP000007879"/>
    </source>
</evidence>
<dbReference type="GeneID" id="109591658"/>
<organism evidence="1 2">
    <name type="scientific">Amphimedon queenslandica</name>
    <name type="common">Sponge</name>
    <dbReference type="NCBI Taxonomy" id="400682"/>
    <lineage>
        <taxon>Eukaryota</taxon>
        <taxon>Metazoa</taxon>
        <taxon>Porifera</taxon>
        <taxon>Demospongiae</taxon>
        <taxon>Heteroscleromorpha</taxon>
        <taxon>Haplosclerida</taxon>
        <taxon>Niphatidae</taxon>
        <taxon>Amphimedon</taxon>
    </lineage>
</organism>
<evidence type="ECO:0000313" key="1">
    <source>
        <dbReference type="EnsemblMetazoa" id="XP_019862901.1"/>
    </source>
</evidence>
<protein>
    <submittedName>
        <fullName evidence="1">Uncharacterized protein</fullName>
    </submittedName>
</protein>
<name>A0AAN0K0L9_AMPQE</name>
<reference evidence="2" key="1">
    <citation type="journal article" date="2010" name="Nature">
        <title>The Amphimedon queenslandica genome and the evolution of animal complexity.</title>
        <authorList>
            <person name="Srivastava M."/>
            <person name="Simakov O."/>
            <person name="Chapman J."/>
            <person name="Fahey B."/>
            <person name="Gauthier M.E."/>
            <person name="Mitros T."/>
            <person name="Richards G.S."/>
            <person name="Conaco C."/>
            <person name="Dacre M."/>
            <person name="Hellsten U."/>
            <person name="Larroux C."/>
            <person name="Putnam N.H."/>
            <person name="Stanke M."/>
            <person name="Adamska M."/>
            <person name="Darling A."/>
            <person name="Degnan S.M."/>
            <person name="Oakley T.H."/>
            <person name="Plachetzki D.C."/>
            <person name="Zhai Y."/>
            <person name="Adamski M."/>
            <person name="Calcino A."/>
            <person name="Cummins S.F."/>
            <person name="Goodstein D.M."/>
            <person name="Harris C."/>
            <person name="Jackson D.J."/>
            <person name="Leys S.P."/>
            <person name="Shu S."/>
            <person name="Woodcroft B.J."/>
            <person name="Vervoort M."/>
            <person name="Kosik K.S."/>
            <person name="Manning G."/>
            <person name="Degnan B.M."/>
            <person name="Rokhsar D.S."/>
        </authorList>
    </citation>
    <scope>NUCLEOTIDE SEQUENCE [LARGE SCALE GENOMIC DNA]</scope>
</reference>
<dbReference type="AlphaFoldDB" id="A0AAN0K0L9"/>
<sequence>MISVFLTLCHSCDQEDIIEVGQQFYTSLEYRQLSSTSEKNLKIIWKGILLLLMVYHFRGISIFSMAILSSIRKNIEILADVYSKQSHSILVTDVLYNTLSTILEGLHQLLVNRCIHVQQLIGPYFRDLIKGMGKLFLDILRFIINMVSTI</sequence>
<keyword evidence="2" id="KW-1185">Reference proteome</keyword>
<accession>A0AAN0K0L9</accession>
<dbReference type="EnsemblMetazoa" id="XM_020007342.1">
    <property type="protein sequence ID" value="XP_019862901.1"/>
    <property type="gene ID" value="LOC109591658"/>
</dbReference>
<dbReference type="Proteomes" id="UP000007879">
    <property type="component" value="Unassembled WGS sequence"/>
</dbReference>
<reference evidence="1" key="2">
    <citation type="submission" date="2024-06" db="UniProtKB">
        <authorList>
            <consortium name="EnsemblMetazoa"/>
        </authorList>
    </citation>
    <scope>IDENTIFICATION</scope>
</reference>
<dbReference type="KEGG" id="aqu:109591658"/>